<dbReference type="EMBL" id="CP118101">
    <property type="protein sequence ID" value="WDH80781.1"/>
    <property type="molecule type" value="Genomic_DNA"/>
</dbReference>
<dbReference type="CDD" id="cd00077">
    <property type="entry name" value="HDc"/>
    <property type="match status" value="1"/>
</dbReference>
<dbReference type="Proteomes" id="UP001220962">
    <property type="component" value="Chromosome"/>
</dbReference>
<dbReference type="PANTHER" id="PTHR33594">
    <property type="entry name" value="SUPERFAMILY HYDROLASE, PUTATIVE (AFU_ORTHOLOGUE AFUA_1G03035)-RELATED"/>
    <property type="match status" value="1"/>
</dbReference>
<dbReference type="RefSeq" id="WP_047910349.1">
    <property type="nucleotide sequence ID" value="NZ_CP118101.1"/>
</dbReference>
<dbReference type="Gene3D" id="1.10.472.50">
    <property type="entry name" value="HD-domain/PDEase-like"/>
    <property type="match status" value="1"/>
</dbReference>
<organism evidence="2 4">
    <name type="scientific">Paenibacillus urinalis</name>
    <dbReference type="NCBI Taxonomy" id="521520"/>
    <lineage>
        <taxon>Bacteria</taxon>
        <taxon>Bacillati</taxon>
        <taxon>Bacillota</taxon>
        <taxon>Bacilli</taxon>
        <taxon>Bacillales</taxon>
        <taxon>Paenibacillaceae</taxon>
        <taxon>Paenibacillus</taxon>
    </lineage>
</organism>
<protein>
    <submittedName>
        <fullName evidence="2">HD domain-containing protein</fullName>
    </submittedName>
</protein>
<dbReference type="SMART" id="SM00471">
    <property type="entry name" value="HDc"/>
    <property type="match status" value="1"/>
</dbReference>
<name>A0AAX3MT36_9BACL</name>
<dbReference type="Pfam" id="PF01966">
    <property type="entry name" value="HD"/>
    <property type="match status" value="1"/>
</dbReference>
<dbReference type="InterPro" id="IPR006674">
    <property type="entry name" value="HD_domain"/>
</dbReference>
<dbReference type="EMBL" id="CP118108">
    <property type="protein sequence ID" value="WDI00476.1"/>
    <property type="molecule type" value="Genomic_DNA"/>
</dbReference>
<dbReference type="PROSITE" id="PS51831">
    <property type="entry name" value="HD"/>
    <property type="match status" value="1"/>
</dbReference>
<gene>
    <name evidence="2" type="ORF">PUW23_14630</name>
    <name evidence="3" type="ORF">PUW25_14370</name>
</gene>
<dbReference type="Gene3D" id="1.20.58.1910">
    <property type="match status" value="1"/>
</dbReference>
<evidence type="ECO:0000313" key="5">
    <source>
        <dbReference type="Proteomes" id="UP001221519"/>
    </source>
</evidence>
<keyword evidence="5" id="KW-1185">Reference proteome</keyword>
<dbReference type="AlphaFoldDB" id="A0AAX3MT36"/>
<evidence type="ECO:0000313" key="2">
    <source>
        <dbReference type="EMBL" id="WDH80781.1"/>
    </source>
</evidence>
<sequence>MKNLSEIEQNILQSAEVYVKHELGQEKTGHDWWHIHRVVRSAEKIAAAEQADMFVCMLAAYLHDIADEKLNPSKEAGMAKVENWLQFHSVTVKDRKHILEIISTMSYNGGHNPPMRTIEGQVVQDADRLDAVGAISIARAFVYAGAKGHLIYDPSIKPREAMSTDQYRNEESTAINHFYEKLLKLKDLMNTEYGRKLAEQRHAFMEQYLEQFFNEWEGEVV</sequence>
<dbReference type="SUPFAM" id="SSF109604">
    <property type="entry name" value="HD-domain/PDEase-like"/>
    <property type="match status" value="1"/>
</dbReference>
<feature type="domain" description="HD" evidence="1">
    <location>
        <begin position="31"/>
        <end position="132"/>
    </location>
</feature>
<dbReference type="PANTHER" id="PTHR33594:SF1">
    <property type="entry name" value="HD_PDEASE DOMAIN-CONTAINING PROTEIN"/>
    <property type="match status" value="1"/>
</dbReference>
<dbReference type="Proteomes" id="UP001221519">
    <property type="component" value="Chromosome"/>
</dbReference>
<evidence type="ECO:0000259" key="1">
    <source>
        <dbReference type="PROSITE" id="PS51831"/>
    </source>
</evidence>
<evidence type="ECO:0000313" key="3">
    <source>
        <dbReference type="EMBL" id="WDI00476.1"/>
    </source>
</evidence>
<reference evidence="2 5" key="1">
    <citation type="submission" date="2023-02" db="EMBL/GenBank/DDBJ databases">
        <title>Pathogen: clinical or host-associated sample.</title>
        <authorList>
            <person name="Hergert J."/>
            <person name="Casey R."/>
            <person name="Wagner J."/>
            <person name="Young E.L."/>
            <person name="Oakeson K.F."/>
        </authorList>
    </citation>
    <scope>NUCLEOTIDE SEQUENCE</scope>
    <source>
        <strain evidence="3 5">2022CK-00829</strain>
        <strain evidence="2">2022CK-00830</strain>
    </source>
</reference>
<evidence type="ECO:0000313" key="4">
    <source>
        <dbReference type="Proteomes" id="UP001220962"/>
    </source>
</evidence>
<proteinExistence type="predicted"/>
<accession>A0AAX3MT36</accession>
<dbReference type="InterPro" id="IPR003607">
    <property type="entry name" value="HD/PDEase_dom"/>
</dbReference>